<evidence type="ECO:0000256" key="1">
    <source>
        <dbReference type="ARBA" id="ARBA00023002"/>
    </source>
</evidence>
<dbReference type="Gene3D" id="3.50.50.60">
    <property type="entry name" value="FAD/NAD(P)-binding domain"/>
    <property type="match status" value="1"/>
</dbReference>
<protein>
    <submittedName>
        <fullName evidence="3">FAD-dependent oxidoreductase</fullName>
    </submittedName>
</protein>
<dbReference type="SUPFAM" id="SSF51905">
    <property type="entry name" value="FAD/NAD(P)-binding domain"/>
    <property type="match status" value="1"/>
</dbReference>
<gene>
    <name evidence="3" type="ORF">ABLG96_19920</name>
</gene>
<dbReference type="PRINTS" id="PR00469">
    <property type="entry name" value="PNDRDTASEII"/>
</dbReference>
<dbReference type="AlphaFoldDB" id="A0AAU8DWX9"/>
<dbReference type="PRINTS" id="PR00368">
    <property type="entry name" value="FADPNR"/>
</dbReference>
<dbReference type="InterPro" id="IPR050982">
    <property type="entry name" value="Auxin_biosynth/cation_transpt"/>
</dbReference>
<evidence type="ECO:0000259" key="2">
    <source>
        <dbReference type="Pfam" id="PF07992"/>
    </source>
</evidence>
<accession>A0AAU8DWX9</accession>
<dbReference type="PANTHER" id="PTHR43539">
    <property type="entry name" value="FLAVIN-BINDING MONOOXYGENASE-LIKE PROTEIN (AFU_ORTHOLOGUE AFUA_4G09220)"/>
    <property type="match status" value="1"/>
</dbReference>
<dbReference type="GO" id="GO:0004497">
    <property type="term" value="F:monooxygenase activity"/>
    <property type="evidence" value="ECO:0007669"/>
    <property type="project" value="TreeGrafter"/>
</dbReference>
<organism evidence="3">
    <name type="scientific">Nakamurella sp. A5-74</name>
    <dbReference type="NCBI Taxonomy" id="3158264"/>
    <lineage>
        <taxon>Bacteria</taxon>
        <taxon>Bacillati</taxon>
        <taxon>Actinomycetota</taxon>
        <taxon>Actinomycetes</taxon>
        <taxon>Nakamurellales</taxon>
        <taxon>Nakamurellaceae</taxon>
        <taxon>Nakamurella</taxon>
    </lineage>
</organism>
<feature type="domain" description="FAD/NAD(P)-binding" evidence="2">
    <location>
        <begin position="8"/>
        <end position="327"/>
    </location>
</feature>
<dbReference type="PANTHER" id="PTHR43539:SF78">
    <property type="entry name" value="FLAVIN-CONTAINING MONOOXYGENASE"/>
    <property type="match status" value="1"/>
</dbReference>
<evidence type="ECO:0000313" key="3">
    <source>
        <dbReference type="EMBL" id="XCG65996.1"/>
    </source>
</evidence>
<proteinExistence type="predicted"/>
<dbReference type="InterPro" id="IPR036188">
    <property type="entry name" value="FAD/NAD-bd_sf"/>
</dbReference>
<dbReference type="RefSeq" id="WP_353651600.1">
    <property type="nucleotide sequence ID" value="NZ_CP159218.1"/>
</dbReference>
<dbReference type="EMBL" id="CP159218">
    <property type="protein sequence ID" value="XCG65996.1"/>
    <property type="molecule type" value="Genomic_DNA"/>
</dbReference>
<reference evidence="3" key="1">
    <citation type="submission" date="2024-05" db="EMBL/GenBank/DDBJ databases">
        <authorList>
            <person name="Cai S.Y."/>
            <person name="Jin L.M."/>
            <person name="Li H.R."/>
        </authorList>
    </citation>
    <scope>NUCLEOTIDE SEQUENCE</scope>
    <source>
        <strain evidence="3">A5-74</strain>
    </source>
</reference>
<dbReference type="GO" id="GO:0050660">
    <property type="term" value="F:flavin adenine dinucleotide binding"/>
    <property type="evidence" value="ECO:0007669"/>
    <property type="project" value="TreeGrafter"/>
</dbReference>
<name>A0AAU8DWX9_9ACTN</name>
<dbReference type="Pfam" id="PF07992">
    <property type="entry name" value="Pyr_redox_2"/>
    <property type="match status" value="1"/>
</dbReference>
<dbReference type="InterPro" id="IPR023753">
    <property type="entry name" value="FAD/NAD-binding_dom"/>
</dbReference>
<keyword evidence="1" id="KW-0560">Oxidoreductase</keyword>
<sequence>MTDVLVTDVLVIGAGQAGLSTAHHLYRSGIDTIVVDAGEGPGGAWRHRWDTLTMAGVNGIRELPGTTPPQADPREPANRAIPAWFEHYESDQGIDVRRPVRIGRVESLDDGRLRSTGSAADGREVEYVSRILVNATGTWDAPFWPYYPGRESFAGRQLHTHDYRGPADVRGARVVVIGGGISAVQLAMEIAPVVAAQRWVTRRPPVWLERKFTQEAGRAAVAMVEERVRRGLPPRSVVSVTGLPLTAATRTARESGVLQRFPMFTSIDADGVQWADGSRFDADMLFWNTGFRASLDHLAPLHLRGAGGGIAMDGTRVVADPRIHLVGYGPSASTIGANRAGRAAAREITAFLATEPAAPQAI</sequence>